<feature type="transmembrane region" description="Helical" evidence="13">
    <location>
        <begin position="161"/>
        <end position="183"/>
    </location>
</feature>
<dbReference type="EMBL" id="BAFD01000114">
    <property type="protein sequence ID" value="GAB46239.1"/>
    <property type="molecule type" value="Genomic_DNA"/>
</dbReference>
<keyword evidence="6" id="KW-0631">Potassium channel</keyword>
<evidence type="ECO:0000256" key="5">
    <source>
        <dbReference type="ARBA" id="ARBA00022692"/>
    </source>
</evidence>
<evidence type="ECO:0000256" key="6">
    <source>
        <dbReference type="ARBA" id="ARBA00022826"/>
    </source>
</evidence>
<accession>A0ABQ0HK31</accession>
<reference evidence="14 15" key="1">
    <citation type="submission" date="2012-02" db="EMBL/GenBank/DDBJ databases">
        <title>Whole genome shotgun sequence of Gordonia terrae NBRC 100016.</title>
        <authorList>
            <person name="Takarada H."/>
            <person name="Hosoyama A."/>
            <person name="Tsuchikane K."/>
            <person name="Katsumata H."/>
            <person name="Yamazaki S."/>
            <person name="Fujita N."/>
        </authorList>
    </citation>
    <scope>NUCLEOTIDE SEQUENCE [LARGE SCALE GENOMIC DNA]</scope>
    <source>
        <strain evidence="14 15">NBRC 100016</strain>
    </source>
</reference>
<organism evidence="14 15">
    <name type="scientific">Gordonia terrae NBRC 100016</name>
    <dbReference type="NCBI Taxonomy" id="1089454"/>
    <lineage>
        <taxon>Bacteria</taxon>
        <taxon>Bacillati</taxon>
        <taxon>Actinomycetota</taxon>
        <taxon>Actinomycetes</taxon>
        <taxon>Mycobacteriales</taxon>
        <taxon>Gordoniaceae</taxon>
        <taxon>Gordonia</taxon>
    </lineage>
</organism>
<comment type="catalytic activity">
    <reaction evidence="12">
        <text>K(+)(in) = K(+)(out)</text>
        <dbReference type="Rhea" id="RHEA:29463"/>
        <dbReference type="ChEBI" id="CHEBI:29103"/>
    </reaction>
</comment>
<evidence type="ECO:0000256" key="10">
    <source>
        <dbReference type="ARBA" id="ARBA00023136"/>
    </source>
</evidence>
<keyword evidence="3" id="KW-0813">Transport</keyword>
<evidence type="ECO:0000256" key="13">
    <source>
        <dbReference type="SAM" id="Phobius"/>
    </source>
</evidence>
<dbReference type="InterPro" id="IPR010617">
    <property type="entry name" value="TMEM175-like"/>
</dbReference>
<evidence type="ECO:0000256" key="9">
    <source>
        <dbReference type="ARBA" id="ARBA00023065"/>
    </source>
</evidence>
<evidence type="ECO:0000256" key="12">
    <source>
        <dbReference type="ARBA" id="ARBA00034430"/>
    </source>
</evidence>
<evidence type="ECO:0000256" key="1">
    <source>
        <dbReference type="ARBA" id="ARBA00004141"/>
    </source>
</evidence>
<feature type="transmembrane region" description="Helical" evidence="13">
    <location>
        <begin position="59"/>
        <end position="76"/>
    </location>
</feature>
<evidence type="ECO:0008006" key="16">
    <source>
        <dbReference type="Google" id="ProtNLM"/>
    </source>
</evidence>
<comment type="caution">
    <text evidence="14">The sequence shown here is derived from an EMBL/GenBank/DDBJ whole genome shotgun (WGS) entry which is preliminary data.</text>
</comment>
<keyword evidence="9" id="KW-0406">Ion transport</keyword>
<evidence type="ECO:0000256" key="3">
    <source>
        <dbReference type="ARBA" id="ARBA00022448"/>
    </source>
</evidence>
<feature type="transmembrane region" description="Helical" evidence="13">
    <location>
        <begin position="20"/>
        <end position="39"/>
    </location>
</feature>
<feature type="transmembrane region" description="Helical" evidence="13">
    <location>
        <begin position="124"/>
        <end position="141"/>
    </location>
</feature>
<feature type="transmembrane region" description="Helical" evidence="13">
    <location>
        <begin position="97"/>
        <end position="118"/>
    </location>
</feature>
<dbReference type="PANTHER" id="PTHR31462:SF5">
    <property type="entry name" value="ENDOSOMAL_LYSOSOMAL PROTON CHANNEL TMEM175"/>
    <property type="match status" value="1"/>
</dbReference>
<comment type="subcellular location">
    <subcellularLocation>
        <location evidence="1">Membrane</location>
        <topology evidence="1">Multi-pass membrane protein</topology>
    </subcellularLocation>
</comment>
<keyword evidence="10 13" id="KW-0472">Membrane</keyword>
<dbReference type="PANTHER" id="PTHR31462">
    <property type="entry name" value="ENDOSOMAL/LYSOSOMAL POTASSIUM CHANNEL TMEM175"/>
    <property type="match status" value="1"/>
</dbReference>
<keyword evidence="8 13" id="KW-1133">Transmembrane helix</keyword>
<proteinExistence type="inferred from homology"/>
<evidence type="ECO:0000256" key="7">
    <source>
        <dbReference type="ARBA" id="ARBA00022958"/>
    </source>
</evidence>
<evidence type="ECO:0000256" key="8">
    <source>
        <dbReference type="ARBA" id="ARBA00022989"/>
    </source>
</evidence>
<gene>
    <name evidence="14" type="ORF">GOTRE_149_00150</name>
</gene>
<evidence type="ECO:0000256" key="4">
    <source>
        <dbReference type="ARBA" id="ARBA00022538"/>
    </source>
</evidence>
<keyword evidence="15" id="KW-1185">Reference proteome</keyword>
<sequence length="212" mass="23536">MHRMTEPENRQSPEGLSRLIAFADAVVAIALTLLVLPLVDIANDLREDSSVADVVSDSSIELVSFIISFGVIWILWRQHHQTMEYFRAYDHTLINLHFVWLLTIVALPFATALIDGAHIEQANILYIGVLAVSVSSLIGIAEWGRRHRELLADDDATDRWVASSSGIGTLIILAVALVVAIVFPRSGNLPLLLLLLTDPIERMLARRRQRGS</sequence>
<evidence type="ECO:0000313" key="14">
    <source>
        <dbReference type="EMBL" id="GAB46239.1"/>
    </source>
</evidence>
<dbReference type="Pfam" id="PF06736">
    <property type="entry name" value="TMEM175"/>
    <property type="match status" value="1"/>
</dbReference>
<name>A0ABQ0HK31_9ACTN</name>
<evidence type="ECO:0000256" key="11">
    <source>
        <dbReference type="ARBA" id="ARBA00023303"/>
    </source>
</evidence>
<keyword evidence="7" id="KW-0630">Potassium</keyword>
<evidence type="ECO:0000313" key="15">
    <source>
        <dbReference type="Proteomes" id="UP000004881"/>
    </source>
</evidence>
<protein>
    <recommendedName>
        <fullName evidence="16">DUF1211 domain-containing protein</fullName>
    </recommendedName>
</protein>
<keyword evidence="4" id="KW-0633">Potassium transport</keyword>
<keyword evidence="11" id="KW-0407">Ion channel</keyword>
<evidence type="ECO:0000256" key="2">
    <source>
        <dbReference type="ARBA" id="ARBA00006920"/>
    </source>
</evidence>
<comment type="similarity">
    <text evidence="2">Belongs to the TMEM175 family.</text>
</comment>
<dbReference type="Proteomes" id="UP000004881">
    <property type="component" value="Unassembled WGS sequence"/>
</dbReference>
<keyword evidence="5 13" id="KW-0812">Transmembrane</keyword>